<dbReference type="InterPro" id="IPR003010">
    <property type="entry name" value="C-N_Hydrolase"/>
</dbReference>
<organism evidence="3 4">
    <name type="scientific">Winogradskyella alexanderae</name>
    <dbReference type="NCBI Taxonomy" id="2877123"/>
    <lineage>
        <taxon>Bacteria</taxon>
        <taxon>Pseudomonadati</taxon>
        <taxon>Bacteroidota</taxon>
        <taxon>Flavobacteriia</taxon>
        <taxon>Flavobacteriales</taxon>
        <taxon>Flavobacteriaceae</taxon>
        <taxon>Winogradskyella</taxon>
    </lineage>
</organism>
<gene>
    <name evidence="3" type="ORF">LBU54_11630</name>
</gene>
<evidence type="ECO:0000313" key="4">
    <source>
        <dbReference type="Proteomes" id="UP001198901"/>
    </source>
</evidence>
<dbReference type="GO" id="GO:0016787">
    <property type="term" value="F:hydrolase activity"/>
    <property type="evidence" value="ECO:0007669"/>
    <property type="project" value="UniProtKB-KW"/>
</dbReference>
<keyword evidence="4" id="KW-1185">Reference proteome</keyword>
<protein>
    <submittedName>
        <fullName evidence="3">Carbon-nitrogen hydrolase family protein</fullName>
    </submittedName>
</protein>
<dbReference type="PANTHER" id="PTHR43674:SF2">
    <property type="entry name" value="BETA-UREIDOPROPIONASE"/>
    <property type="match status" value="1"/>
</dbReference>
<dbReference type="PROSITE" id="PS50263">
    <property type="entry name" value="CN_HYDROLASE"/>
    <property type="match status" value="1"/>
</dbReference>
<evidence type="ECO:0000313" key="3">
    <source>
        <dbReference type="EMBL" id="MCA0133236.1"/>
    </source>
</evidence>
<dbReference type="InterPro" id="IPR050345">
    <property type="entry name" value="Aliph_Amidase/BUP"/>
</dbReference>
<dbReference type="InterPro" id="IPR036526">
    <property type="entry name" value="C-N_Hydrolase_sf"/>
</dbReference>
<dbReference type="CDD" id="cd07197">
    <property type="entry name" value="nitrilase"/>
    <property type="match status" value="1"/>
</dbReference>
<dbReference type="Gene3D" id="3.60.110.10">
    <property type="entry name" value="Carbon-nitrogen hydrolase"/>
    <property type="match status" value="1"/>
</dbReference>
<comment type="caution">
    <text evidence="3">The sequence shown here is derived from an EMBL/GenBank/DDBJ whole genome shotgun (WGS) entry which is preliminary data.</text>
</comment>
<dbReference type="RefSeq" id="WP_224529740.1">
    <property type="nucleotide sequence ID" value="NZ_JAIUJR010000007.1"/>
</dbReference>
<sequence>MRICVAQTKSEKGNIKTNIENHLRWIEHAVSAKADIIVFPELSLTGYEPELAEELATDQNDLRMDVFQEFSNTNEIVIGVGLPTKSEFGILISMVLFQPNQPRETYSKQKLHLDEKPYFIEGTEQIIFKIKDKKIAPAICYESLQPEHGEKVNEMGADLYLASVAKSQSGIEKAYTHFPKIAVKYSMPVLMANCIGFCDNFQGAGQTSVWDENGILIGQLNSQSEGIIIYDTVTKSTIRAKNTNPNNAKKNNVKGSESIDLGVFAKSPNRKNIA</sequence>
<proteinExistence type="predicted"/>
<dbReference type="Pfam" id="PF00795">
    <property type="entry name" value="CN_hydrolase"/>
    <property type="match status" value="1"/>
</dbReference>
<evidence type="ECO:0000256" key="1">
    <source>
        <dbReference type="ARBA" id="ARBA00022801"/>
    </source>
</evidence>
<reference evidence="4" key="1">
    <citation type="submission" date="2023-07" db="EMBL/GenBank/DDBJ databases">
        <authorList>
            <person name="Yue Y."/>
        </authorList>
    </citation>
    <scope>NUCLEOTIDE SEQUENCE [LARGE SCALE GENOMIC DNA]</scope>
    <source>
        <strain evidence="4">D23</strain>
    </source>
</reference>
<evidence type="ECO:0000259" key="2">
    <source>
        <dbReference type="PROSITE" id="PS50263"/>
    </source>
</evidence>
<dbReference type="PANTHER" id="PTHR43674">
    <property type="entry name" value="NITRILASE C965.09-RELATED"/>
    <property type="match status" value="1"/>
</dbReference>
<dbReference type="SUPFAM" id="SSF56317">
    <property type="entry name" value="Carbon-nitrogen hydrolase"/>
    <property type="match status" value="1"/>
</dbReference>
<name>A0ABS7XW41_9FLAO</name>
<dbReference type="Proteomes" id="UP001198901">
    <property type="component" value="Unassembled WGS sequence"/>
</dbReference>
<feature type="domain" description="CN hydrolase" evidence="2">
    <location>
        <begin position="1"/>
        <end position="235"/>
    </location>
</feature>
<dbReference type="EMBL" id="JAIUJR010000007">
    <property type="protein sequence ID" value="MCA0133236.1"/>
    <property type="molecule type" value="Genomic_DNA"/>
</dbReference>
<accession>A0ABS7XW41</accession>
<keyword evidence="1 3" id="KW-0378">Hydrolase</keyword>